<dbReference type="RefSeq" id="WP_317476493.1">
    <property type="nucleotide sequence ID" value="NZ_JARQTW010000002.1"/>
</dbReference>
<comment type="caution">
    <text evidence="9">The sequence shown here is derived from an EMBL/GenBank/DDBJ whole genome shotgun (WGS) entry which is preliminary data.</text>
</comment>
<keyword evidence="4" id="KW-0862">Zinc</keyword>
<dbReference type="InterPro" id="IPR011765">
    <property type="entry name" value="Pept_M16_N"/>
</dbReference>
<dbReference type="Pfam" id="PF05193">
    <property type="entry name" value="Peptidase_M16_C"/>
    <property type="match status" value="2"/>
</dbReference>
<gene>
    <name evidence="9" type="ORF">P7M15_01375</name>
</gene>
<keyword evidence="6" id="KW-0732">Signal</keyword>
<dbReference type="PANTHER" id="PTHR43690">
    <property type="entry name" value="NARDILYSIN"/>
    <property type="match status" value="1"/>
</dbReference>
<dbReference type="Gene3D" id="3.30.830.10">
    <property type="entry name" value="Metalloenzyme, LuxS/M16 peptidase-like"/>
    <property type="match status" value="3"/>
</dbReference>
<evidence type="ECO:0000256" key="4">
    <source>
        <dbReference type="ARBA" id="ARBA00022833"/>
    </source>
</evidence>
<dbReference type="GO" id="GO:0046872">
    <property type="term" value="F:metal ion binding"/>
    <property type="evidence" value="ECO:0007669"/>
    <property type="project" value="InterPro"/>
</dbReference>
<dbReference type="Proteomes" id="UP001214976">
    <property type="component" value="Unassembled WGS sequence"/>
</dbReference>
<evidence type="ECO:0000256" key="2">
    <source>
        <dbReference type="ARBA" id="ARBA00022670"/>
    </source>
</evidence>
<evidence type="ECO:0000256" key="3">
    <source>
        <dbReference type="ARBA" id="ARBA00022801"/>
    </source>
</evidence>
<dbReference type="EMBL" id="JARQTW010000002">
    <property type="protein sequence ID" value="MDG2949181.1"/>
    <property type="molecule type" value="Genomic_DNA"/>
</dbReference>
<dbReference type="PANTHER" id="PTHR43690:SF17">
    <property type="entry name" value="PROTEIN YHJJ"/>
    <property type="match status" value="1"/>
</dbReference>
<keyword evidence="3" id="KW-0378">Hydrolase</keyword>
<accession>A0AAW6Q8V4</accession>
<name>A0AAW6Q8V4_9PAST</name>
<evidence type="ECO:0000256" key="6">
    <source>
        <dbReference type="SAM" id="SignalP"/>
    </source>
</evidence>
<keyword evidence="2" id="KW-0645">Protease</keyword>
<dbReference type="InterPro" id="IPR011249">
    <property type="entry name" value="Metalloenz_LuxS/M16"/>
</dbReference>
<keyword evidence="5" id="KW-0482">Metalloprotease</keyword>
<organism evidence="9 10">
    <name type="scientific">Exercitatus varius</name>
    <dbReference type="NCBI Taxonomy" id="67857"/>
    <lineage>
        <taxon>Bacteria</taxon>
        <taxon>Pseudomonadati</taxon>
        <taxon>Pseudomonadota</taxon>
        <taxon>Gammaproteobacteria</taxon>
        <taxon>Pasteurellales</taxon>
        <taxon>Pasteurellaceae</taxon>
        <taxon>Exercitatus</taxon>
    </lineage>
</organism>
<dbReference type="AlphaFoldDB" id="A0AAW6Q8V4"/>
<feature type="chain" id="PRO_5043476498" evidence="6">
    <location>
        <begin position="22"/>
        <end position="916"/>
    </location>
</feature>
<evidence type="ECO:0000259" key="7">
    <source>
        <dbReference type="Pfam" id="PF00675"/>
    </source>
</evidence>
<feature type="domain" description="Peptidase M16 C-terminal" evidence="8">
    <location>
        <begin position="693"/>
        <end position="845"/>
    </location>
</feature>
<dbReference type="SUPFAM" id="SSF63411">
    <property type="entry name" value="LuxS/MPP-like metallohydrolase"/>
    <property type="match status" value="4"/>
</dbReference>
<protein>
    <submittedName>
        <fullName evidence="9">Insulinase family protein</fullName>
    </submittedName>
</protein>
<evidence type="ECO:0000259" key="8">
    <source>
        <dbReference type="Pfam" id="PF05193"/>
    </source>
</evidence>
<feature type="domain" description="Peptidase M16 N-terminal" evidence="7">
    <location>
        <begin position="45"/>
        <end position="155"/>
    </location>
</feature>
<feature type="signal peptide" evidence="6">
    <location>
        <begin position="1"/>
        <end position="21"/>
    </location>
</feature>
<dbReference type="GO" id="GO:0008237">
    <property type="term" value="F:metallopeptidase activity"/>
    <property type="evidence" value="ECO:0007669"/>
    <property type="project" value="UniProtKB-KW"/>
</dbReference>
<dbReference type="GO" id="GO:0006508">
    <property type="term" value="P:proteolysis"/>
    <property type="evidence" value="ECO:0007669"/>
    <property type="project" value="UniProtKB-KW"/>
</dbReference>
<comment type="similarity">
    <text evidence="1">Belongs to the peptidase M16 family.</text>
</comment>
<evidence type="ECO:0000256" key="5">
    <source>
        <dbReference type="ARBA" id="ARBA00023049"/>
    </source>
</evidence>
<evidence type="ECO:0000256" key="1">
    <source>
        <dbReference type="ARBA" id="ARBA00007261"/>
    </source>
</evidence>
<evidence type="ECO:0000313" key="9">
    <source>
        <dbReference type="EMBL" id="MDG2949181.1"/>
    </source>
</evidence>
<dbReference type="InterPro" id="IPR050626">
    <property type="entry name" value="Peptidase_M16"/>
</dbReference>
<reference evidence="9" key="1">
    <citation type="submission" date="2023-03" db="EMBL/GenBank/DDBJ databases">
        <title>Classification of Bisgaard taxon 6 and taxon 10 as Exercitatus varius gen. nov., spec. nov.</title>
        <authorList>
            <person name="Christensen H."/>
        </authorList>
    </citation>
    <scope>NUCLEOTIDE SEQUENCE</scope>
    <source>
        <strain evidence="9">86116</strain>
    </source>
</reference>
<feature type="domain" description="Peptidase M16 C-terminal" evidence="8">
    <location>
        <begin position="196"/>
        <end position="377"/>
    </location>
</feature>
<sequence length="916" mass="104148">MRSKNQLFLALFFALSTQAVAEISTPVQGKLDNGLRYTLLPLHEEKGHVEIRMKVDAGAVDQKDNQHGVAHMVEHSVFHQSEKYPDVMAHLHRNNWVRGKNYNAVTTMDSTTYMLTPPTKATLEESLDVLDQMLFHAKLTQKDLDSEHKVIMEEWRQGLGVASAMNQQRSAAIRADSRYTRSPVIGTERAIATMPASELQDFYHTWYVPNNMQLLIMGDIEPDRVKSLIKQYFGDEQAKHLPPRDYLEPVLKDRILMSKIQDPRSGVSQVAFIFRIDESRSKGQSERARFERMVDRLALGVVTQRIRNESMAKNNLPKGVDSLVVRKSDVGQKTAALAIFASVGETSHKTGLTRVLTEIERLKRYPVTAEELAKQKESIQAQLDNAKKNKGDRDFQTWVQVMMTTVLSDKPYQSQPEIAAATQPILDKITVDDVNGRIRSWLNAKDRIVQYQPPRKTRLNLTVADVEAAMAEVDKTEIKAPIKEKTITPMALDAVDTQGAVKKTEVFNAQNVQHWMLSNGDKVVWLKSGLVKDRTHFKAISNAGFKLEGLGEWQSQIAAQLVAQNAPYDWEVEQLNHWKELSKVNLSINQTESKLIFDGTADNDRLKDLFRLFYAYEVETKVKDGLDETKEQFTRTLDLQNEKSDDSECLKAVTRLRYGVESTAALPTKDELKNLTESDLNARWTKMMAVPTTYYIMSDMNESELKKLVTQYLAIPRDQELKPTENLPTEGKSAVELKQNLDPKSEVTFWMFTPHPWQGKDAMQVALLRSIAANKLKLALRDKALGVYSLRFESTLNPQTARIESELKFTTEPSKAESLIEAARAVLKDLPNMITAEDVKAAKSQFVQTEKQRLKEPVTWMNRLILSEEQFGDPHYLTEMQQLPNEITLAKLKKTAAAIYNENNQKIYILMPKPGR</sequence>
<dbReference type="Pfam" id="PF00675">
    <property type="entry name" value="Peptidase_M16"/>
    <property type="match status" value="1"/>
</dbReference>
<proteinExistence type="inferred from homology"/>
<dbReference type="InterPro" id="IPR007863">
    <property type="entry name" value="Peptidase_M16_C"/>
</dbReference>
<evidence type="ECO:0000313" key="10">
    <source>
        <dbReference type="Proteomes" id="UP001214976"/>
    </source>
</evidence>